<proteinExistence type="predicted"/>
<accession>A0ABR2MIM3</accession>
<reference evidence="1 2" key="1">
    <citation type="journal article" date="2022" name="Nat. Plants">
        <title>Genomes of leafy and leafless Platanthera orchids illuminate the evolution of mycoheterotrophy.</title>
        <authorList>
            <person name="Li M.H."/>
            <person name="Liu K.W."/>
            <person name="Li Z."/>
            <person name="Lu H.C."/>
            <person name="Ye Q.L."/>
            <person name="Zhang D."/>
            <person name="Wang J.Y."/>
            <person name="Li Y.F."/>
            <person name="Zhong Z.M."/>
            <person name="Liu X."/>
            <person name="Yu X."/>
            <person name="Liu D.K."/>
            <person name="Tu X.D."/>
            <person name="Liu B."/>
            <person name="Hao Y."/>
            <person name="Liao X.Y."/>
            <person name="Jiang Y.T."/>
            <person name="Sun W.H."/>
            <person name="Chen J."/>
            <person name="Chen Y.Q."/>
            <person name="Ai Y."/>
            <person name="Zhai J.W."/>
            <person name="Wu S.S."/>
            <person name="Zhou Z."/>
            <person name="Hsiao Y.Y."/>
            <person name="Wu W.L."/>
            <person name="Chen Y.Y."/>
            <person name="Lin Y.F."/>
            <person name="Hsu J.L."/>
            <person name="Li C.Y."/>
            <person name="Wang Z.W."/>
            <person name="Zhao X."/>
            <person name="Zhong W.Y."/>
            <person name="Ma X.K."/>
            <person name="Ma L."/>
            <person name="Huang J."/>
            <person name="Chen G.Z."/>
            <person name="Huang M.Z."/>
            <person name="Huang L."/>
            <person name="Peng D.H."/>
            <person name="Luo Y.B."/>
            <person name="Zou S.Q."/>
            <person name="Chen S.P."/>
            <person name="Lan S."/>
            <person name="Tsai W.C."/>
            <person name="Van de Peer Y."/>
            <person name="Liu Z.J."/>
        </authorList>
    </citation>
    <scope>NUCLEOTIDE SEQUENCE [LARGE SCALE GENOMIC DNA]</scope>
    <source>
        <strain evidence="1">Lor288</strain>
    </source>
</reference>
<sequence>MQTNLDIRKPNSPPLPLHLSASLSLPLPSPIPPPRSPQLPPHFSASLSLPLPSPVGCEAFDERFDVQQPDDFDGAHVGSLCTVTTRFAEEQTAEICWWGCCVARCRRDSCSARRCSSPDFSSTHGLRLRNRRPRCSRSPRIPGNKGEAHIPIELPFISFFAPSLCIWDAWHCHLMAMD</sequence>
<organism evidence="1 2">
    <name type="scientific">Platanthera guangdongensis</name>
    <dbReference type="NCBI Taxonomy" id="2320717"/>
    <lineage>
        <taxon>Eukaryota</taxon>
        <taxon>Viridiplantae</taxon>
        <taxon>Streptophyta</taxon>
        <taxon>Embryophyta</taxon>
        <taxon>Tracheophyta</taxon>
        <taxon>Spermatophyta</taxon>
        <taxon>Magnoliopsida</taxon>
        <taxon>Liliopsida</taxon>
        <taxon>Asparagales</taxon>
        <taxon>Orchidaceae</taxon>
        <taxon>Orchidoideae</taxon>
        <taxon>Orchideae</taxon>
        <taxon>Orchidinae</taxon>
        <taxon>Platanthera</taxon>
    </lineage>
</organism>
<evidence type="ECO:0000313" key="2">
    <source>
        <dbReference type="Proteomes" id="UP001412067"/>
    </source>
</evidence>
<evidence type="ECO:0000313" key="1">
    <source>
        <dbReference type="EMBL" id="KAK8963828.1"/>
    </source>
</evidence>
<protein>
    <submittedName>
        <fullName evidence="1">Uncharacterized protein</fullName>
    </submittedName>
</protein>
<name>A0ABR2MIM3_9ASPA</name>
<gene>
    <name evidence="1" type="ORF">KSP40_PGU022833</name>
</gene>
<dbReference type="Proteomes" id="UP001412067">
    <property type="component" value="Unassembled WGS sequence"/>
</dbReference>
<comment type="caution">
    <text evidence="1">The sequence shown here is derived from an EMBL/GenBank/DDBJ whole genome shotgun (WGS) entry which is preliminary data.</text>
</comment>
<dbReference type="EMBL" id="JBBWWR010000007">
    <property type="protein sequence ID" value="KAK8963828.1"/>
    <property type="molecule type" value="Genomic_DNA"/>
</dbReference>
<keyword evidence="2" id="KW-1185">Reference proteome</keyword>